<sequence length="144" mass="15400">MELSTSHSAAHSTLAALVFLFFSTTLKVGCQVIQNGRCSTIPRFTLPHVSSVAGFCAEGTYSSVGLYFSPCICGSIPLHETHTILGLSLRHSTERQIPGGRGFFKKPRHSVWCGPHSSKSLGVVPFLILSLSGALSSTKNPWPA</sequence>
<evidence type="ECO:0000313" key="3">
    <source>
        <dbReference type="Proteomes" id="UP001367316"/>
    </source>
</evidence>
<gene>
    <name evidence="2" type="ORF">JOL62DRAFT_582609</name>
</gene>
<comment type="caution">
    <text evidence="2">The sequence shown here is derived from an EMBL/GenBank/DDBJ whole genome shotgun (WGS) entry which is preliminary data.</text>
</comment>
<accession>A0ABR1MZD1</accession>
<organism evidence="2 3">
    <name type="scientific">Phyllosticta paracitricarpa</name>
    <dbReference type="NCBI Taxonomy" id="2016321"/>
    <lineage>
        <taxon>Eukaryota</taxon>
        <taxon>Fungi</taxon>
        <taxon>Dikarya</taxon>
        <taxon>Ascomycota</taxon>
        <taxon>Pezizomycotina</taxon>
        <taxon>Dothideomycetes</taxon>
        <taxon>Dothideomycetes incertae sedis</taxon>
        <taxon>Botryosphaeriales</taxon>
        <taxon>Phyllostictaceae</taxon>
        <taxon>Phyllosticta</taxon>
    </lineage>
</organism>
<proteinExistence type="predicted"/>
<dbReference type="Proteomes" id="UP001367316">
    <property type="component" value="Unassembled WGS sequence"/>
</dbReference>
<feature type="chain" id="PRO_5045869785" description="Secreted protein" evidence="1">
    <location>
        <begin position="31"/>
        <end position="144"/>
    </location>
</feature>
<name>A0ABR1MZD1_9PEZI</name>
<evidence type="ECO:0008006" key="4">
    <source>
        <dbReference type="Google" id="ProtNLM"/>
    </source>
</evidence>
<evidence type="ECO:0000313" key="2">
    <source>
        <dbReference type="EMBL" id="KAK7607919.1"/>
    </source>
</evidence>
<evidence type="ECO:0000256" key="1">
    <source>
        <dbReference type="SAM" id="SignalP"/>
    </source>
</evidence>
<feature type="signal peptide" evidence="1">
    <location>
        <begin position="1"/>
        <end position="30"/>
    </location>
</feature>
<reference evidence="2 3" key="1">
    <citation type="submission" date="2024-04" db="EMBL/GenBank/DDBJ databases">
        <title>Phyllosticta paracitricarpa is synonymous to the EU quarantine fungus P. citricarpa based on phylogenomic analyses.</title>
        <authorList>
            <consortium name="Lawrence Berkeley National Laboratory"/>
            <person name="Van ingen-buijs V.A."/>
            <person name="Van westerhoven A.C."/>
            <person name="Haridas S."/>
            <person name="Skiadas P."/>
            <person name="Martin F."/>
            <person name="Groenewald J.Z."/>
            <person name="Crous P.W."/>
            <person name="Seidl M.F."/>
        </authorList>
    </citation>
    <scope>NUCLEOTIDE SEQUENCE [LARGE SCALE GENOMIC DNA]</scope>
    <source>
        <strain evidence="2 3">CBS 141358</strain>
    </source>
</reference>
<dbReference type="EMBL" id="JBBPBF010000032">
    <property type="protein sequence ID" value="KAK7607919.1"/>
    <property type="molecule type" value="Genomic_DNA"/>
</dbReference>
<keyword evidence="3" id="KW-1185">Reference proteome</keyword>
<keyword evidence="1" id="KW-0732">Signal</keyword>
<protein>
    <recommendedName>
        <fullName evidence="4">Secreted protein</fullName>
    </recommendedName>
</protein>